<keyword evidence="3" id="KW-1185">Reference proteome</keyword>
<organism evidence="2 3">
    <name type="scientific">Dorcoceras hygrometricum</name>
    <dbReference type="NCBI Taxonomy" id="472368"/>
    <lineage>
        <taxon>Eukaryota</taxon>
        <taxon>Viridiplantae</taxon>
        <taxon>Streptophyta</taxon>
        <taxon>Embryophyta</taxon>
        <taxon>Tracheophyta</taxon>
        <taxon>Spermatophyta</taxon>
        <taxon>Magnoliopsida</taxon>
        <taxon>eudicotyledons</taxon>
        <taxon>Gunneridae</taxon>
        <taxon>Pentapetalae</taxon>
        <taxon>asterids</taxon>
        <taxon>lamiids</taxon>
        <taxon>Lamiales</taxon>
        <taxon>Gesneriaceae</taxon>
        <taxon>Didymocarpoideae</taxon>
        <taxon>Trichosporeae</taxon>
        <taxon>Loxocarpinae</taxon>
        <taxon>Dorcoceras</taxon>
    </lineage>
</organism>
<dbReference type="AlphaFoldDB" id="A0A2Z7CVC4"/>
<evidence type="ECO:0000256" key="1">
    <source>
        <dbReference type="SAM" id="MobiDB-lite"/>
    </source>
</evidence>
<accession>A0A2Z7CVC4</accession>
<evidence type="ECO:0000313" key="2">
    <source>
        <dbReference type="EMBL" id="KZV48634.1"/>
    </source>
</evidence>
<gene>
    <name evidence="2" type="ORF">F511_19725</name>
</gene>
<dbReference type="EMBL" id="KQ993831">
    <property type="protein sequence ID" value="KZV48634.1"/>
    <property type="molecule type" value="Genomic_DNA"/>
</dbReference>
<proteinExistence type="predicted"/>
<name>A0A2Z7CVC4_9LAMI</name>
<protein>
    <submittedName>
        <fullName evidence="2">Protein GAMETE EXPRESSED 3</fullName>
    </submittedName>
</protein>
<evidence type="ECO:0000313" key="3">
    <source>
        <dbReference type="Proteomes" id="UP000250235"/>
    </source>
</evidence>
<sequence length="375" mass="41181">MPKYLPRPLPAYIAYAKVKSAELRHPIGSEPYLCYLLLRSTSPLRLHLLDTKAIRQKKKTLDQTLGAPLVDAPPRPAEIPRWPEWQNTTKHPRRDKSKNIGYQIGSQSKRSSSTCGNIIGSLGTTWAIPTENRPSTRATRFYVVSPNQLTTEKPAQCSTKQFSSELFHSDQLTPDLIHGATRSLITTGSRPNHRGFGRYSGMLDGKSIVNAYQVTAKEGPKTSPSAFSVSLNSPSAITARWFSDTTDQSVTTPMIALYLSGTTHRSAGHNVALSQESHSIDVMPQILARYVQAVNKISTRTFNSQVLPQQISPGHSNFSLLKCATSLVTPNSARTSLELNSIKESHILVHSGILKHTTYGQNSNLVLPIEAASNS</sequence>
<feature type="region of interest" description="Disordered" evidence="1">
    <location>
        <begin position="66"/>
        <end position="99"/>
    </location>
</feature>
<dbReference type="Proteomes" id="UP000250235">
    <property type="component" value="Unassembled WGS sequence"/>
</dbReference>
<reference evidence="2 3" key="1">
    <citation type="journal article" date="2015" name="Proc. Natl. Acad. Sci. U.S.A.">
        <title>The resurrection genome of Boea hygrometrica: A blueprint for survival of dehydration.</title>
        <authorList>
            <person name="Xiao L."/>
            <person name="Yang G."/>
            <person name="Zhang L."/>
            <person name="Yang X."/>
            <person name="Zhao S."/>
            <person name="Ji Z."/>
            <person name="Zhou Q."/>
            <person name="Hu M."/>
            <person name="Wang Y."/>
            <person name="Chen M."/>
            <person name="Xu Y."/>
            <person name="Jin H."/>
            <person name="Xiao X."/>
            <person name="Hu G."/>
            <person name="Bao F."/>
            <person name="Hu Y."/>
            <person name="Wan P."/>
            <person name="Li L."/>
            <person name="Deng X."/>
            <person name="Kuang T."/>
            <person name="Xiang C."/>
            <person name="Zhu J.K."/>
            <person name="Oliver M.J."/>
            <person name="He Y."/>
        </authorList>
    </citation>
    <scope>NUCLEOTIDE SEQUENCE [LARGE SCALE GENOMIC DNA]</scope>
    <source>
        <strain evidence="3">cv. XS01</strain>
    </source>
</reference>